<comment type="caution">
    <text evidence="11">The sequence shown here is derived from an EMBL/GenBank/DDBJ whole genome shotgun (WGS) entry which is preliminary data.</text>
</comment>
<proteinExistence type="inferred from homology"/>
<accession>A0ABS2WUW7</accession>
<keyword evidence="5" id="KW-0805">Transcription regulation</keyword>
<evidence type="ECO:0000256" key="4">
    <source>
        <dbReference type="ARBA" id="ARBA00022695"/>
    </source>
</evidence>
<dbReference type="PRINTS" id="PR00045">
    <property type="entry name" value="SIGMA54FCT"/>
</dbReference>
<dbReference type="Gene3D" id="1.10.10.60">
    <property type="entry name" value="Homeodomain-like"/>
    <property type="match status" value="1"/>
</dbReference>
<dbReference type="InterPro" id="IPR038709">
    <property type="entry name" value="RpoN_core-bd_sf"/>
</dbReference>
<dbReference type="InterPro" id="IPR007046">
    <property type="entry name" value="RNA_pol_sigma_54_core-bd"/>
</dbReference>
<keyword evidence="12" id="KW-1185">Reference proteome</keyword>
<evidence type="ECO:0000256" key="8">
    <source>
        <dbReference type="ARBA" id="ARBA00023163"/>
    </source>
</evidence>
<dbReference type="InterPro" id="IPR007634">
    <property type="entry name" value="RNA_pol_sigma_54_DNA-bd"/>
</dbReference>
<dbReference type="RefSeq" id="WP_205459995.1">
    <property type="nucleotide sequence ID" value="NZ_JAFHKK010000037.1"/>
</dbReference>
<dbReference type="Gene3D" id="1.10.10.1330">
    <property type="entry name" value="RNA polymerase sigma-54 factor, core-binding domain"/>
    <property type="match status" value="1"/>
</dbReference>
<keyword evidence="6" id="KW-0731">Sigma factor</keyword>
<reference evidence="11 12" key="2">
    <citation type="submission" date="2021-02" db="EMBL/GenBank/DDBJ databases">
        <title>Sulfurospirillum tamanensis sp. nov.</title>
        <authorList>
            <person name="Frolova A."/>
            <person name="Merkel A."/>
            <person name="Slobodkin A."/>
        </authorList>
    </citation>
    <scope>NUCLEOTIDE SEQUENCE [LARGE SCALE GENOMIC DNA]</scope>
    <source>
        <strain evidence="11 12">T05b</strain>
    </source>
</reference>
<organism evidence="11 12">
    <name type="scientific">Sulfurospirillum tamanense</name>
    <dbReference type="NCBI Taxonomy" id="2813362"/>
    <lineage>
        <taxon>Bacteria</taxon>
        <taxon>Pseudomonadati</taxon>
        <taxon>Campylobacterota</taxon>
        <taxon>Epsilonproteobacteria</taxon>
        <taxon>Campylobacterales</taxon>
        <taxon>Sulfurospirillaceae</taxon>
        <taxon>Sulfurospirillum</taxon>
    </lineage>
</organism>
<evidence type="ECO:0000256" key="3">
    <source>
        <dbReference type="ARBA" id="ARBA00022679"/>
    </source>
</evidence>
<evidence type="ECO:0000313" key="12">
    <source>
        <dbReference type="Proteomes" id="UP000703590"/>
    </source>
</evidence>
<sequence>MHPSLALKQTQSHRLSMSMWLPLLHASLEELDGLINEISEENPYVEVEETYLSRIHKAALHVSNASTDAIEALGVAKPSLYEVLLDQIEPPLFPTPISQEVAKEIIAWISDEGYFEGDMRQIATTFGVSVDKCESIRARFAQLEPSGVGAKNLKEAFLFQLEASELDDALHDVLGKMIASFETMDTFCTHPRFQEAKRHMMHFKNPPAIEYLQASPVIVPDVLVSLKKDELSVQINGRFYPEIRIKEAVKEGVFLKSKYKEAKELVNLLALRKTTLYKLALVLVERQSRFFHGGHLLPLTMQEVADELGFNESTISRAVANKYLWCERGLFALKDFFATELAPSLSTEEVKSFVKNLIDHESKEAPYGDEALLEKIKGRFGIALVRRSVTKYRLEMGIASASVRKRMYLLE</sequence>
<dbReference type="PANTHER" id="PTHR32248:SF4">
    <property type="entry name" value="RNA POLYMERASE SIGMA-54 FACTOR"/>
    <property type="match status" value="1"/>
</dbReference>
<reference evidence="12" key="1">
    <citation type="submission" date="2021-02" db="EMBL/GenBank/DDBJ databases">
        <title>Sulfurospirillum tamanensis sp. nov.</title>
        <authorList>
            <person name="Merkel A.Y."/>
        </authorList>
    </citation>
    <scope>NUCLEOTIDE SEQUENCE [LARGE SCALE GENOMIC DNA]</scope>
    <source>
        <strain evidence="12">T05b</strain>
    </source>
</reference>
<feature type="domain" description="RNA polymerase sigma factor 54 DNA-binding" evidence="9">
    <location>
        <begin position="254"/>
        <end position="406"/>
    </location>
</feature>
<keyword evidence="3" id="KW-0808">Transferase</keyword>
<dbReference type="Proteomes" id="UP000703590">
    <property type="component" value="Unassembled WGS sequence"/>
</dbReference>
<comment type="similarity">
    <text evidence="1">Belongs to the sigma-54 factor family.</text>
</comment>
<dbReference type="Pfam" id="PF04963">
    <property type="entry name" value="Sigma54_CBD"/>
    <property type="match status" value="1"/>
</dbReference>
<dbReference type="NCBIfam" id="TIGR02395">
    <property type="entry name" value="rpoN_sigma"/>
    <property type="match status" value="1"/>
</dbReference>
<evidence type="ECO:0000259" key="9">
    <source>
        <dbReference type="Pfam" id="PF04552"/>
    </source>
</evidence>
<gene>
    <name evidence="11" type="primary">rpoN</name>
    <name evidence="11" type="ORF">JWV37_11645</name>
</gene>
<reference evidence="11 12" key="3">
    <citation type="submission" date="2021-02" db="EMBL/GenBank/DDBJ databases">
        <authorList>
            <person name="Merkel A.Y."/>
        </authorList>
    </citation>
    <scope>NUCLEOTIDE SEQUENCE [LARGE SCALE GENOMIC DNA]</scope>
    <source>
        <strain evidence="11 12">T05b</strain>
    </source>
</reference>
<evidence type="ECO:0000256" key="7">
    <source>
        <dbReference type="ARBA" id="ARBA00023125"/>
    </source>
</evidence>
<dbReference type="PROSITE" id="PS50044">
    <property type="entry name" value="SIGMA54_3"/>
    <property type="match status" value="1"/>
</dbReference>
<dbReference type="PANTHER" id="PTHR32248">
    <property type="entry name" value="RNA POLYMERASE SIGMA-54 FACTOR"/>
    <property type="match status" value="1"/>
</dbReference>
<evidence type="ECO:0000256" key="1">
    <source>
        <dbReference type="ARBA" id="ARBA00008798"/>
    </source>
</evidence>
<dbReference type="InterPro" id="IPR000394">
    <property type="entry name" value="RNA_pol_sigma_54"/>
</dbReference>
<evidence type="ECO:0000256" key="2">
    <source>
        <dbReference type="ARBA" id="ARBA00022478"/>
    </source>
</evidence>
<evidence type="ECO:0000256" key="6">
    <source>
        <dbReference type="ARBA" id="ARBA00023082"/>
    </source>
</evidence>
<name>A0ABS2WUW7_9BACT</name>
<feature type="domain" description="RNA polymerase sigma factor 54 core-binding" evidence="10">
    <location>
        <begin position="71"/>
        <end position="247"/>
    </location>
</feature>
<keyword evidence="8" id="KW-0804">Transcription</keyword>
<keyword evidence="7" id="KW-0238">DNA-binding</keyword>
<keyword evidence="4" id="KW-0548">Nucleotidyltransferase</keyword>
<keyword evidence="2" id="KW-0240">DNA-directed RNA polymerase</keyword>
<dbReference type="PIRSF" id="PIRSF000774">
    <property type="entry name" value="RpoN"/>
    <property type="match status" value="1"/>
</dbReference>
<evidence type="ECO:0000256" key="5">
    <source>
        <dbReference type="ARBA" id="ARBA00023015"/>
    </source>
</evidence>
<protein>
    <submittedName>
        <fullName evidence="11">RNA polymerase factor sigma-54</fullName>
    </submittedName>
</protein>
<dbReference type="Pfam" id="PF00309">
    <property type="entry name" value="Sigma54_AID"/>
    <property type="match status" value="1"/>
</dbReference>
<dbReference type="EMBL" id="JAFHKK010000037">
    <property type="protein sequence ID" value="MBN2965437.1"/>
    <property type="molecule type" value="Genomic_DNA"/>
</dbReference>
<evidence type="ECO:0000313" key="11">
    <source>
        <dbReference type="EMBL" id="MBN2965437.1"/>
    </source>
</evidence>
<dbReference type="Pfam" id="PF04552">
    <property type="entry name" value="Sigma54_DBD"/>
    <property type="match status" value="1"/>
</dbReference>
<evidence type="ECO:0000259" key="10">
    <source>
        <dbReference type="Pfam" id="PF04963"/>
    </source>
</evidence>